<dbReference type="InterPro" id="IPR036259">
    <property type="entry name" value="MFS_trans_sf"/>
</dbReference>
<dbReference type="InterPro" id="IPR020846">
    <property type="entry name" value="MFS_dom"/>
</dbReference>
<feature type="transmembrane region" description="Helical" evidence="7">
    <location>
        <begin position="250"/>
        <end position="271"/>
    </location>
</feature>
<keyword evidence="5 7" id="KW-0472">Membrane</keyword>
<name>A0ABD7M9Y5_MICLU</name>
<evidence type="ECO:0000259" key="8">
    <source>
        <dbReference type="PROSITE" id="PS50850"/>
    </source>
</evidence>
<feature type="region of interest" description="Disordered" evidence="6">
    <location>
        <begin position="1"/>
        <end position="25"/>
    </location>
</feature>
<dbReference type="Proteomes" id="UP000184253">
    <property type="component" value="Unassembled WGS sequence"/>
</dbReference>
<keyword evidence="2" id="KW-1003">Cell membrane</keyword>
<feature type="transmembrane region" description="Helical" evidence="7">
    <location>
        <begin position="63"/>
        <end position="85"/>
    </location>
</feature>
<dbReference type="RefSeq" id="WP_256598156.1">
    <property type="nucleotide sequence ID" value="NZ_FRCE01000013.1"/>
</dbReference>
<accession>A0ABD7M9Y5</accession>
<reference evidence="9 10" key="1">
    <citation type="submission" date="2016-11" db="EMBL/GenBank/DDBJ databases">
        <authorList>
            <person name="Varghese N."/>
            <person name="Submissions S."/>
        </authorList>
    </citation>
    <scope>NUCLEOTIDE SEQUENCE [LARGE SCALE GENOMIC DNA]</scope>
    <source>
        <strain evidence="9 10">VTM4R57</strain>
    </source>
</reference>
<sequence length="441" mass="44759">MSTDPRRQTPAPRTPDAETPPPPEGRARWLVASNALDAGGRSATDVALDVLAVLLLGVGADGMGVLMTLSGLGFLLLGVPIGIVVDRHLSPRLLAATGLAKAAVLGSLVVAWAFDALTFGHLAAVMALLGVLTVLAETTQTALVPRVVPATAVARLTARLESADAALVLIVPAAAGVLVGSLGAGPVLGTATAFLFAAAIVALRVRLQPSAAVDVPDDDGDPGVADVLSRWARFGKDAAEGWTVLRRTPVLWLLTMGSVAANVGMALFAPVEAVWILTDLRLGPEFLGIQITAGAVGALAASSLAGRAIDRLGERRCILLGSVGCAVAVGLHLLAYADRAHAGLWLLAGAALWGFMVLLGNITQAAVTARACPEGTLGRVTAMRRTLTRGSVPLATLAGGALGATLGVGWALAGWQVLAVVSLAAVVLAARWVDAGRDDVD</sequence>
<evidence type="ECO:0000256" key="3">
    <source>
        <dbReference type="ARBA" id="ARBA00022692"/>
    </source>
</evidence>
<dbReference type="InterPro" id="IPR011701">
    <property type="entry name" value="MFS"/>
</dbReference>
<comment type="caution">
    <text evidence="9">The sequence shown here is derived from an EMBL/GenBank/DDBJ whole genome shotgun (WGS) entry which is preliminary data.</text>
</comment>
<dbReference type="AlphaFoldDB" id="A0ABD7M9Y5"/>
<feature type="transmembrane region" description="Helical" evidence="7">
    <location>
        <begin position="286"/>
        <end position="305"/>
    </location>
</feature>
<dbReference type="GO" id="GO:0005886">
    <property type="term" value="C:plasma membrane"/>
    <property type="evidence" value="ECO:0007669"/>
    <property type="project" value="UniProtKB-SubCell"/>
</dbReference>
<evidence type="ECO:0000313" key="10">
    <source>
        <dbReference type="Proteomes" id="UP000184253"/>
    </source>
</evidence>
<dbReference type="SUPFAM" id="SSF103473">
    <property type="entry name" value="MFS general substrate transporter"/>
    <property type="match status" value="1"/>
</dbReference>
<dbReference type="Gene3D" id="1.20.1250.20">
    <property type="entry name" value="MFS general substrate transporter like domains"/>
    <property type="match status" value="1"/>
</dbReference>
<feature type="transmembrane region" description="Helical" evidence="7">
    <location>
        <begin position="415"/>
        <end position="433"/>
    </location>
</feature>
<keyword evidence="4 7" id="KW-1133">Transmembrane helix</keyword>
<evidence type="ECO:0000256" key="5">
    <source>
        <dbReference type="ARBA" id="ARBA00023136"/>
    </source>
</evidence>
<comment type="subcellular location">
    <subcellularLocation>
        <location evidence="1">Cell membrane</location>
        <topology evidence="1">Multi-pass membrane protein</topology>
    </subcellularLocation>
</comment>
<dbReference type="EMBL" id="FRCE01000013">
    <property type="protein sequence ID" value="SHL82460.1"/>
    <property type="molecule type" value="Genomic_DNA"/>
</dbReference>
<feature type="transmembrane region" description="Helical" evidence="7">
    <location>
        <begin position="317"/>
        <end position="337"/>
    </location>
</feature>
<gene>
    <name evidence="9" type="ORF">SAMN04487849_11334</name>
</gene>
<dbReference type="PROSITE" id="PS50850">
    <property type="entry name" value="MFS"/>
    <property type="match status" value="1"/>
</dbReference>
<evidence type="ECO:0000256" key="2">
    <source>
        <dbReference type="ARBA" id="ARBA00022475"/>
    </source>
</evidence>
<evidence type="ECO:0000256" key="4">
    <source>
        <dbReference type="ARBA" id="ARBA00022989"/>
    </source>
</evidence>
<feature type="domain" description="Major facilitator superfamily (MFS) profile" evidence="8">
    <location>
        <begin position="250"/>
        <end position="441"/>
    </location>
</feature>
<protein>
    <submittedName>
        <fullName evidence="9">Predicted arabinose efflux permease, MFS family</fullName>
    </submittedName>
</protein>
<organism evidence="9 10">
    <name type="scientific">Micrococcus luteus</name>
    <name type="common">Micrococcus lysodeikticus</name>
    <dbReference type="NCBI Taxonomy" id="1270"/>
    <lineage>
        <taxon>Bacteria</taxon>
        <taxon>Bacillati</taxon>
        <taxon>Actinomycetota</taxon>
        <taxon>Actinomycetes</taxon>
        <taxon>Micrococcales</taxon>
        <taxon>Micrococcaceae</taxon>
        <taxon>Micrococcus</taxon>
    </lineage>
</organism>
<evidence type="ECO:0000256" key="1">
    <source>
        <dbReference type="ARBA" id="ARBA00004651"/>
    </source>
</evidence>
<evidence type="ECO:0000313" key="9">
    <source>
        <dbReference type="EMBL" id="SHL82460.1"/>
    </source>
</evidence>
<feature type="transmembrane region" description="Helical" evidence="7">
    <location>
        <begin position="390"/>
        <end position="409"/>
    </location>
</feature>
<dbReference type="PANTHER" id="PTHR23513:SF6">
    <property type="entry name" value="MAJOR FACILITATOR SUPERFAMILY ASSOCIATED DOMAIN-CONTAINING PROTEIN"/>
    <property type="match status" value="1"/>
</dbReference>
<feature type="transmembrane region" description="Helical" evidence="7">
    <location>
        <begin position="165"/>
        <end position="182"/>
    </location>
</feature>
<dbReference type="PANTHER" id="PTHR23513">
    <property type="entry name" value="INTEGRAL MEMBRANE EFFLUX PROTEIN-RELATED"/>
    <property type="match status" value="1"/>
</dbReference>
<keyword evidence="3 7" id="KW-0812">Transmembrane</keyword>
<dbReference type="Pfam" id="PF07690">
    <property type="entry name" value="MFS_1"/>
    <property type="match status" value="1"/>
</dbReference>
<feature type="transmembrane region" description="Helical" evidence="7">
    <location>
        <begin position="119"/>
        <end position="136"/>
    </location>
</feature>
<feature type="transmembrane region" description="Helical" evidence="7">
    <location>
        <begin position="343"/>
        <end position="369"/>
    </location>
</feature>
<proteinExistence type="predicted"/>
<feature type="transmembrane region" description="Helical" evidence="7">
    <location>
        <begin position="92"/>
        <end position="113"/>
    </location>
</feature>
<evidence type="ECO:0000256" key="7">
    <source>
        <dbReference type="SAM" id="Phobius"/>
    </source>
</evidence>
<evidence type="ECO:0000256" key="6">
    <source>
        <dbReference type="SAM" id="MobiDB-lite"/>
    </source>
</evidence>
<feature type="transmembrane region" description="Helical" evidence="7">
    <location>
        <begin position="188"/>
        <end position="205"/>
    </location>
</feature>